<proteinExistence type="predicted"/>
<protein>
    <submittedName>
        <fullName evidence="2">Uncharacterized protein</fullName>
    </submittedName>
</protein>
<keyword evidence="3" id="KW-1185">Reference proteome</keyword>
<keyword evidence="1" id="KW-0812">Transmembrane</keyword>
<keyword evidence="1" id="KW-0472">Membrane</keyword>
<organism evidence="2 3">
    <name type="scientific">Mesorhizobium escarrei</name>
    <dbReference type="NCBI Taxonomy" id="666018"/>
    <lineage>
        <taxon>Bacteria</taxon>
        <taxon>Pseudomonadati</taxon>
        <taxon>Pseudomonadota</taxon>
        <taxon>Alphaproteobacteria</taxon>
        <taxon>Hyphomicrobiales</taxon>
        <taxon>Phyllobacteriaceae</taxon>
        <taxon>Mesorhizobium</taxon>
    </lineage>
</organism>
<reference evidence="2 3" key="1">
    <citation type="submission" date="2022-03" db="EMBL/GenBank/DDBJ databases">
        <authorList>
            <person name="Brunel B."/>
        </authorList>
    </citation>
    <scope>NUCLEOTIDE SEQUENCE [LARGE SCALE GENOMIC DNA]</scope>
    <source>
        <strain evidence="2">STM5069sample</strain>
    </source>
</reference>
<keyword evidence="1" id="KW-1133">Transmembrane helix</keyword>
<name>A0ABN8JZX1_9HYPH</name>
<evidence type="ECO:0000313" key="2">
    <source>
        <dbReference type="EMBL" id="CAH2402733.1"/>
    </source>
</evidence>
<dbReference type="Proteomes" id="UP001153050">
    <property type="component" value="Unassembled WGS sequence"/>
</dbReference>
<dbReference type="EMBL" id="CAKXZT010000130">
    <property type="protein sequence ID" value="CAH2402733.1"/>
    <property type="molecule type" value="Genomic_DNA"/>
</dbReference>
<feature type="transmembrane region" description="Helical" evidence="1">
    <location>
        <begin position="12"/>
        <end position="31"/>
    </location>
</feature>
<evidence type="ECO:0000313" key="3">
    <source>
        <dbReference type="Proteomes" id="UP001153050"/>
    </source>
</evidence>
<comment type="caution">
    <text evidence="2">The sequence shown here is derived from an EMBL/GenBank/DDBJ whole genome shotgun (WGS) entry which is preliminary data.</text>
</comment>
<sequence length="71" mass="8000">MVGALLYSLYTWAKATIVTVLSVFFSGLVVIRTTKVSYHFGLNRLVFGAGKSILMPDVKLRRLFGFFRTHS</sequence>
<accession>A0ABN8JZX1</accession>
<gene>
    <name evidence="2" type="ORF">MES5069_350026</name>
</gene>
<evidence type="ECO:0000256" key="1">
    <source>
        <dbReference type="SAM" id="Phobius"/>
    </source>
</evidence>